<organism evidence="6 7">
    <name type="scientific">Methanochimaera problematica</name>
    <dbReference type="NCBI Taxonomy" id="2609417"/>
    <lineage>
        <taxon>Archaea</taxon>
        <taxon>Methanobacteriati</taxon>
        <taxon>Methanobacteriota</taxon>
        <taxon>Stenosarchaea group</taxon>
        <taxon>Methanomicrobia</taxon>
        <taxon>Methanomicrobiales</taxon>
        <taxon>Methanomicrobiaceae</taxon>
        <taxon>Methanochimaera</taxon>
    </lineage>
</organism>
<dbReference type="PRINTS" id="PR00105">
    <property type="entry name" value="C5METTRFRASE"/>
</dbReference>
<reference evidence="6 7" key="1">
    <citation type="submission" date="2019-09" db="EMBL/GenBank/DDBJ databases">
        <title>The complete genome of Methanoplanus sp. FWC-SCC4.</title>
        <authorList>
            <person name="Chen S.-C."/>
            <person name="Zhou Y.-Z."/>
            <person name="Lai M.-C."/>
        </authorList>
    </citation>
    <scope>NUCLEOTIDE SEQUENCE [LARGE SCALE GENOMIC DNA]</scope>
    <source>
        <strain evidence="6 7">FWC-SCC4</strain>
    </source>
</reference>
<dbReference type="EC" id="2.1.1.37" evidence="1"/>
<proteinExistence type="inferred from homology"/>
<dbReference type="PANTHER" id="PTHR10629">
    <property type="entry name" value="CYTOSINE-SPECIFIC METHYLTRANSFERASE"/>
    <property type="match status" value="1"/>
</dbReference>
<dbReference type="SUPFAM" id="SSF53335">
    <property type="entry name" value="S-adenosyl-L-methionine-dependent methyltransferases"/>
    <property type="match status" value="1"/>
</dbReference>
<evidence type="ECO:0000256" key="5">
    <source>
        <dbReference type="RuleBase" id="RU000416"/>
    </source>
</evidence>
<keyword evidence="2 6" id="KW-0489">Methyltransferase</keyword>
<dbReference type="GO" id="GO:0032259">
    <property type="term" value="P:methylation"/>
    <property type="evidence" value="ECO:0007669"/>
    <property type="project" value="UniProtKB-KW"/>
</dbReference>
<dbReference type="InterPro" id="IPR001525">
    <property type="entry name" value="C5_MeTfrase"/>
</dbReference>
<evidence type="ECO:0000256" key="4">
    <source>
        <dbReference type="ARBA" id="ARBA00022691"/>
    </source>
</evidence>
<dbReference type="KEGG" id="mefw:F1737_08965"/>
<dbReference type="NCBIfam" id="TIGR00675">
    <property type="entry name" value="dcm"/>
    <property type="match status" value="1"/>
</dbReference>
<name>A0AA97FC84_9EURY</name>
<dbReference type="EMBL" id="CP043875">
    <property type="protein sequence ID" value="WOF16810.1"/>
    <property type="molecule type" value="Genomic_DNA"/>
</dbReference>
<dbReference type="AlphaFoldDB" id="A0AA97FC84"/>
<dbReference type="RefSeq" id="WP_317136242.1">
    <property type="nucleotide sequence ID" value="NZ_CP043875.1"/>
</dbReference>
<keyword evidence="7" id="KW-1185">Reference proteome</keyword>
<dbReference type="InterPro" id="IPR050390">
    <property type="entry name" value="C5-Methyltransferase"/>
</dbReference>
<dbReference type="Gene3D" id="3.40.50.150">
    <property type="entry name" value="Vaccinia Virus protein VP39"/>
    <property type="match status" value="1"/>
</dbReference>
<accession>A0AA97FC84</accession>
<evidence type="ECO:0000313" key="6">
    <source>
        <dbReference type="EMBL" id="WOF16810.1"/>
    </source>
</evidence>
<dbReference type="GeneID" id="85230291"/>
<dbReference type="GO" id="GO:0003677">
    <property type="term" value="F:DNA binding"/>
    <property type="evidence" value="ECO:0007669"/>
    <property type="project" value="TreeGrafter"/>
</dbReference>
<sequence length="312" mass="34832">MIEKEQVCELFCGAGGMGLGFSRFFDISYAVDFKKQAVETYQSNHFETQVRQQDVRDITGCYHDFDGLTGVIGGPPCQGSSIMNTKRCADDPRNALMFEYMRLVDEIRPRFYVMENVPGVSKKIKEDVIKLGKMAGYDVKSIYLNAAEYGAAQTRKRWIVVGTRGKSWHMPGTQPAKTVREAFSDINENWGLMQSSEKTLNNLKNSTSMEWTPMTKGGKFKHLIRLDFEKPSPAVVNVKKVYMVHPTEDRNISLAEAAALQGFPPGYQWKGTESEIAQMIANAMPAELAASIAGSFSTHQATVQTELIRGIT</sequence>
<comment type="similarity">
    <text evidence="5">Belongs to the class I-like SAM-binding methyltransferase superfamily. C5-methyltransferase family.</text>
</comment>
<dbReference type="PANTHER" id="PTHR10629:SF52">
    <property type="entry name" value="DNA (CYTOSINE-5)-METHYLTRANSFERASE 1"/>
    <property type="match status" value="1"/>
</dbReference>
<evidence type="ECO:0000313" key="7">
    <source>
        <dbReference type="Proteomes" id="UP001301797"/>
    </source>
</evidence>
<evidence type="ECO:0000256" key="1">
    <source>
        <dbReference type="ARBA" id="ARBA00011975"/>
    </source>
</evidence>
<dbReference type="GO" id="GO:0044027">
    <property type="term" value="P:negative regulation of gene expression via chromosomal CpG island methylation"/>
    <property type="evidence" value="ECO:0007669"/>
    <property type="project" value="TreeGrafter"/>
</dbReference>
<evidence type="ECO:0000256" key="3">
    <source>
        <dbReference type="ARBA" id="ARBA00022679"/>
    </source>
</evidence>
<dbReference type="Gene3D" id="3.90.120.10">
    <property type="entry name" value="DNA Methylase, subunit A, domain 2"/>
    <property type="match status" value="1"/>
</dbReference>
<gene>
    <name evidence="6" type="ORF">F1737_08965</name>
</gene>
<dbReference type="InterPro" id="IPR029063">
    <property type="entry name" value="SAM-dependent_MTases_sf"/>
</dbReference>
<dbReference type="Pfam" id="PF00145">
    <property type="entry name" value="DNA_methylase"/>
    <property type="match status" value="1"/>
</dbReference>
<dbReference type="PROSITE" id="PS51679">
    <property type="entry name" value="SAM_MT_C5"/>
    <property type="match status" value="1"/>
</dbReference>
<dbReference type="Proteomes" id="UP001301797">
    <property type="component" value="Chromosome"/>
</dbReference>
<evidence type="ECO:0000256" key="2">
    <source>
        <dbReference type="ARBA" id="ARBA00022603"/>
    </source>
</evidence>
<dbReference type="GO" id="GO:0003886">
    <property type="term" value="F:DNA (cytosine-5-)-methyltransferase activity"/>
    <property type="evidence" value="ECO:0007669"/>
    <property type="project" value="UniProtKB-EC"/>
</dbReference>
<protein>
    <recommendedName>
        <fullName evidence="1">DNA (cytosine-5-)-methyltransferase</fullName>
        <ecNumber evidence="1">2.1.1.37</ecNumber>
    </recommendedName>
</protein>
<keyword evidence="3" id="KW-0808">Transferase</keyword>
<keyword evidence="4" id="KW-0949">S-adenosyl-L-methionine</keyword>